<dbReference type="KEGG" id="dfs:HGD76_20105"/>
<dbReference type="PROSITE" id="PS00639">
    <property type="entry name" value="THIOL_PROTEASE_HIS"/>
    <property type="match status" value="1"/>
</dbReference>
<keyword evidence="2" id="KW-0732">Signal</keyword>
<dbReference type="PRINTS" id="PR00705">
    <property type="entry name" value="PAPAIN"/>
</dbReference>
<dbReference type="InterPro" id="IPR039417">
    <property type="entry name" value="Peptidase_C1A_papain-like"/>
</dbReference>
<reference evidence="4 5" key="1">
    <citation type="submission" date="2020-04" db="EMBL/GenBank/DDBJ databases">
        <title>Genome-Wide Identification of 5-Methylcytosine Sites in Bacterial Genomes By High-Throughput Sequencing of MspJI Restriction Fragments.</title>
        <authorList>
            <person name="Wu V."/>
        </authorList>
    </citation>
    <scope>NUCLEOTIDE SEQUENCE [LARGE SCALE GENOMIC DNA]</scope>
    <source>
        <strain evidence="4 5">CCAP 1403/13f</strain>
    </source>
</reference>
<dbReference type="CDD" id="cd02248">
    <property type="entry name" value="Peptidase_C1A"/>
    <property type="match status" value="1"/>
</dbReference>
<dbReference type="InterPro" id="IPR038765">
    <property type="entry name" value="Papain-like_cys_pep_sf"/>
</dbReference>
<dbReference type="EMBL" id="CP051206">
    <property type="protein sequence ID" value="QJB47151.1"/>
    <property type="molecule type" value="Genomic_DNA"/>
</dbReference>
<gene>
    <name evidence="4" type="ORF">HGD76_20105</name>
</gene>
<dbReference type="PROSITE" id="PS00139">
    <property type="entry name" value="THIOL_PROTEASE_CYS"/>
    <property type="match status" value="1"/>
</dbReference>
<protein>
    <submittedName>
        <fullName evidence="4">Cathepsin L</fullName>
    </submittedName>
</protein>
<evidence type="ECO:0000256" key="1">
    <source>
        <dbReference type="ARBA" id="ARBA00008455"/>
    </source>
</evidence>
<evidence type="ECO:0000259" key="3">
    <source>
        <dbReference type="SMART" id="SM00645"/>
    </source>
</evidence>
<dbReference type="GO" id="GO:0006508">
    <property type="term" value="P:proteolysis"/>
    <property type="evidence" value="ECO:0007669"/>
    <property type="project" value="InterPro"/>
</dbReference>
<evidence type="ECO:0000256" key="2">
    <source>
        <dbReference type="SAM" id="SignalP"/>
    </source>
</evidence>
<dbReference type="GO" id="GO:0008234">
    <property type="term" value="F:cysteine-type peptidase activity"/>
    <property type="evidence" value="ECO:0007669"/>
    <property type="project" value="InterPro"/>
</dbReference>
<feature type="domain" description="Peptidase C1A papain C-terminal" evidence="3">
    <location>
        <begin position="154"/>
        <end position="356"/>
    </location>
</feature>
<sequence>MKNSKFLQISSAALLSLGIFQNIAFAQPIQRQIRIPTSPTVERNLSQIKINPLYLEREQKAPLIIKNQILELRRDIQSKNLTFEVGYTTALDYKLEQLAATKAPNDLPTQANIQNAVAAQILNIDLAEREKFERINPGVIPELQLIKARGCFASAKSFDWRTFNKVTPVRNQGGCGSCWAFATLGAYEGSNLIRNNTAADASEQQIINWGGSGSCGGGWWSKAFDFLISKGTATEATVPYTATNNPYDPSIATPYRSIAWGYVKPDGGIPTVAEMKLAMCKYGPLTVAVRVTPAFQGYVSGVFNEQAQGPINHGVTLIGWDDQKQAWLIKNSWGTGWGDNGYMWIGYNSNSIGYGAAWTQARSNFYKLSPDLLKKINIFQINPELIKVNSKNISR</sequence>
<dbReference type="SUPFAM" id="SSF54001">
    <property type="entry name" value="Cysteine proteinases"/>
    <property type="match status" value="1"/>
</dbReference>
<name>A0A6H2C745_DOLFA</name>
<evidence type="ECO:0000313" key="4">
    <source>
        <dbReference type="EMBL" id="QJB47151.1"/>
    </source>
</evidence>
<evidence type="ECO:0000313" key="5">
    <source>
        <dbReference type="Proteomes" id="UP000502433"/>
    </source>
</evidence>
<comment type="similarity">
    <text evidence="1">Belongs to the peptidase C1 family.</text>
</comment>
<accession>A0A6H2C745</accession>
<dbReference type="RefSeq" id="WP_168697514.1">
    <property type="nucleotide sequence ID" value="NZ_CP051206.1"/>
</dbReference>
<feature type="chain" id="PRO_5026290733" evidence="2">
    <location>
        <begin position="27"/>
        <end position="395"/>
    </location>
</feature>
<proteinExistence type="inferred from homology"/>
<organism evidence="4 5">
    <name type="scientific">Dolichospermum flos-aquae CCAP 1403/13F</name>
    <dbReference type="NCBI Taxonomy" id="315271"/>
    <lineage>
        <taxon>Bacteria</taxon>
        <taxon>Bacillati</taxon>
        <taxon>Cyanobacteriota</taxon>
        <taxon>Cyanophyceae</taxon>
        <taxon>Nostocales</taxon>
        <taxon>Aphanizomenonaceae</taxon>
        <taxon>Dolichospermum</taxon>
    </lineage>
</organism>
<dbReference type="PANTHER" id="PTHR12411">
    <property type="entry name" value="CYSTEINE PROTEASE FAMILY C1-RELATED"/>
    <property type="match status" value="1"/>
</dbReference>
<reference evidence="4 5" key="2">
    <citation type="submission" date="2020-04" db="EMBL/GenBank/DDBJ databases">
        <authorList>
            <person name="Fomenkov A."/>
            <person name="Anton B.P."/>
            <person name="Roberts R.J."/>
        </authorList>
    </citation>
    <scope>NUCLEOTIDE SEQUENCE [LARGE SCALE GENOMIC DNA]</scope>
    <source>
        <strain evidence="4 5">CCAP 1403/13f</strain>
    </source>
</reference>
<dbReference type="InterPro" id="IPR013128">
    <property type="entry name" value="Peptidase_C1A"/>
</dbReference>
<dbReference type="InterPro" id="IPR000169">
    <property type="entry name" value="Pept_cys_AS"/>
</dbReference>
<dbReference type="Gene3D" id="3.90.70.10">
    <property type="entry name" value="Cysteine proteinases"/>
    <property type="match status" value="1"/>
</dbReference>
<dbReference type="InterPro" id="IPR025660">
    <property type="entry name" value="Pept_his_AS"/>
</dbReference>
<dbReference type="Pfam" id="PF00112">
    <property type="entry name" value="Peptidase_C1"/>
    <property type="match status" value="1"/>
</dbReference>
<dbReference type="Proteomes" id="UP000502433">
    <property type="component" value="Chromosome"/>
</dbReference>
<feature type="signal peptide" evidence="2">
    <location>
        <begin position="1"/>
        <end position="26"/>
    </location>
</feature>
<dbReference type="InterPro" id="IPR000668">
    <property type="entry name" value="Peptidase_C1A_C"/>
</dbReference>
<dbReference type="AlphaFoldDB" id="A0A6H2C745"/>
<dbReference type="SMART" id="SM00645">
    <property type="entry name" value="Pept_C1"/>
    <property type="match status" value="1"/>
</dbReference>